<accession>A0A2W7RQ65</accession>
<dbReference type="PIRSF" id="PIRSF038994">
    <property type="entry name" value="NagA"/>
    <property type="match status" value="1"/>
</dbReference>
<organism evidence="10 11">
    <name type="scientific">Hydrotalea sandarakina</name>
    <dbReference type="NCBI Taxonomy" id="1004304"/>
    <lineage>
        <taxon>Bacteria</taxon>
        <taxon>Pseudomonadati</taxon>
        <taxon>Bacteroidota</taxon>
        <taxon>Chitinophagia</taxon>
        <taxon>Chitinophagales</taxon>
        <taxon>Chitinophagaceae</taxon>
        <taxon>Hydrotalea</taxon>
    </lineage>
</organism>
<keyword evidence="11" id="KW-1185">Reference proteome</keyword>
<evidence type="ECO:0000313" key="10">
    <source>
        <dbReference type="EMBL" id="PZX62908.1"/>
    </source>
</evidence>
<dbReference type="Proteomes" id="UP000249720">
    <property type="component" value="Unassembled WGS sequence"/>
</dbReference>
<dbReference type="Pfam" id="PF01979">
    <property type="entry name" value="Amidohydro_1"/>
    <property type="match status" value="1"/>
</dbReference>
<evidence type="ECO:0000256" key="6">
    <source>
        <dbReference type="PIRSR" id="PIRSR038994-1"/>
    </source>
</evidence>
<evidence type="ECO:0000256" key="5">
    <source>
        <dbReference type="PIRNR" id="PIRNR038994"/>
    </source>
</evidence>
<comment type="similarity">
    <text evidence="1 5">Belongs to the metallo-dependent hydrolases superfamily. NagA family.</text>
</comment>
<dbReference type="InterPro" id="IPR032466">
    <property type="entry name" value="Metal_Hydrolase"/>
</dbReference>
<dbReference type="SUPFAM" id="SSF51556">
    <property type="entry name" value="Metallo-dependent hydrolases"/>
    <property type="match status" value="1"/>
</dbReference>
<sequence>MPNDYVLYGRHVFTGNALLNNQSIHIQNGIINNIEPFDDAHSPQQIFDYISPAFIDAQIYGANELLLSAFPNSKSIWALQTHCKQWGTLHFLPTIATNTKEIMYAGIDAVKQYWREGGKGCLGLHLEGPWINKEKRGAHIESIVHSPTITEVEELLAYGKGVIKMITLAPEVCNETIIEIIKQAGIIISAGHSNASFEEATHAFNNGIPTVTHLYNAMSPLSHRAPGMVGATFLHPTVYASIIPDGYHVHFEAVKIACKQMPNRLFAITDAVTTTHTGPYQHTLNGNKYESNGILSGSALTMHQAFKNLVNRVNINITDALAMCSTIPAKVLKLDDEIGYIKKNYKANIIMLNSELNIISCLD</sequence>
<feature type="binding site" evidence="8">
    <location>
        <position position="192"/>
    </location>
    <ligand>
        <name>Zn(2+)</name>
        <dbReference type="ChEBI" id="CHEBI:29105"/>
    </ligand>
</feature>
<feature type="binding site" evidence="7">
    <location>
        <position position="248"/>
    </location>
    <ligand>
        <name>substrate</name>
    </ligand>
</feature>
<evidence type="ECO:0000256" key="4">
    <source>
        <dbReference type="ARBA" id="ARBA00023277"/>
    </source>
</evidence>
<feature type="binding site" evidence="7">
    <location>
        <begin position="216"/>
        <end position="217"/>
    </location>
    <ligand>
        <name>substrate</name>
    </ligand>
</feature>
<feature type="binding site" evidence="7">
    <location>
        <begin position="295"/>
        <end position="297"/>
    </location>
    <ligand>
        <name>substrate</name>
    </ligand>
</feature>
<dbReference type="InterPro" id="IPR006680">
    <property type="entry name" value="Amidohydro-rel"/>
</dbReference>
<dbReference type="OrthoDB" id="9776488at2"/>
<comment type="caution">
    <text evidence="10">The sequence shown here is derived from an EMBL/GenBank/DDBJ whole genome shotgun (WGS) entry which is preliminary data.</text>
</comment>
<feature type="binding site" evidence="7">
    <location>
        <position position="224"/>
    </location>
    <ligand>
        <name>substrate</name>
    </ligand>
</feature>
<dbReference type="InterPro" id="IPR003764">
    <property type="entry name" value="GlcNAc_6-P_deAcase"/>
</dbReference>
<dbReference type="NCBIfam" id="TIGR00221">
    <property type="entry name" value="nagA"/>
    <property type="match status" value="1"/>
</dbReference>
<feature type="binding site" evidence="7">
    <location>
        <position position="138"/>
    </location>
    <ligand>
        <name>substrate</name>
    </ligand>
</feature>
<feature type="active site" description="Proton donor/acceptor" evidence="6">
    <location>
        <position position="270"/>
    </location>
</feature>
<dbReference type="InterPro" id="IPR011059">
    <property type="entry name" value="Metal-dep_hydrolase_composite"/>
</dbReference>
<proteinExistence type="inferred from homology"/>
<feature type="binding site" evidence="8">
    <location>
        <position position="213"/>
    </location>
    <ligand>
        <name>Zn(2+)</name>
        <dbReference type="ChEBI" id="CHEBI:29105"/>
    </ligand>
</feature>
<name>A0A2W7RQ65_9BACT</name>
<feature type="domain" description="Amidohydrolase-related" evidence="9">
    <location>
        <begin position="49"/>
        <end position="354"/>
    </location>
</feature>
<keyword evidence="2 8" id="KW-0479">Metal-binding</keyword>
<dbReference type="GO" id="GO:0046872">
    <property type="term" value="F:metal ion binding"/>
    <property type="evidence" value="ECO:0007669"/>
    <property type="project" value="UniProtKB-KW"/>
</dbReference>
<dbReference type="AlphaFoldDB" id="A0A2W7RQ65"/>
<dbReference type="GO" id="GO:0008448">
    <property type="term" value="F:N-acetylglucosamine-6-phosphate deacetylase activity"/>
    <property type="evidence" value="ECO:0007669"/>
    <property type="project" value="InterPro"/>
</dbReference>
<evidence type="ECO:0000256" key="3">
    <source>
        <dbReference type="ARBA" id="ARBA00022801"/>
    </source>
</evidence>
<dbReference type="RefSeq" id="WP_111295028.1">
    <property type="nucleotide sequence ID" value="NZ_QKZV01000004.1"/>
</dbReference>
<keyword evidence="3 5" id="KW-0378">Hydrolase</keyword>
<dbReference type="EMBL" id="QKZV01000004">
    <property type="protein sequence ID" value="PZX62908.1"/>
    <property type="molecule type" value="Genomic_DNA"/>
</dbReference>
<gene>
    <name evidence="10" type="ORF">LX80_01603</name>
</gene>
<comment type="cofactor">
    <cofactor evidence="8">
        <name>a divalent metal cation</name>
        <dbReference type="ChEBI" id="CHEBI:60240"/>
    </cofactor>
    <text evidence="8">Binds 1 divalent metal cation per subunit.</text>
</comment>
<evidence type="ECO:0000256" key="8">
    <source>
        <dbReference type="PIRSR" id="PIRSR038994-3"/>
    </source>
</evidence>
<dbReference type="PANTHER" id="PTHR11113:SF14">
    <property type="entry name" value="N-ACETYLGLUCOSAMINE-6-PHOSPHATE DEACETYLASE"/>
    <property type="match status" value="1"/>
</dbReference>
<keyword evidence="4 5" id="KW-0119">Carbohydrate metabolism</keyword>
<evidence type="ECO:0000313" key="11">
    <source>
        <dbReference type="Proteomes" id="UP000249720"/>
    </source>
</evidence>
<evidence type="ECO:0000256" key="7">
    <source>
        <dbReference type="PIRSR" id="PIRSR038994-2"/>
    </source>
</evidence>
<dbReference type="GO" id="GO:0006046">
    <property type="term" value="P:N-acetylglucosamine catabolic process"/>
    <property type="evidence" value="ECO:0007669"/>
    <property type="project" value="TreeGrafter"/>
</dbReference>
<dbReference type="Gene3D" id="3.20.20.140">
    <property type="entry name" value="Metal-dependent hydrolases"/>
    <property type="match status" value="1"/>
</dbReference>
<reference evidence="10 11" key="1">
    <citation type="submission" date="2018-06" db="EMBL/GenBank/DDBJ databases">
        <title>Genomic Encyclopedia of Archaeal and Bacterial Type Strains, Phase II (KMG-II): from individual species to whole genera.</title>
        <authorList>
            <person name="Goeker M."/>
        </authorList>
    </citation>
    <scope>NUCLEOTIDE SEQUENCE [LARGE SCALE GENOMIC DNA]</scope>
    <source>
        <strain evidence="10 11">DSM 23241</strain>
    </source>
</reference>
<dbReference type="SUPFAM" id="SSF51338">
    <property type="entry name" value="Composite domain of metallo-dependent hydrolases"/>
    <property type="match status" value="1"/>
</dbReference>
<dbReference type="Gene3D" id="2.30.40.10">
    <property type="entry name" value="Urease, subunit C, domain 1"/>
    <property type="match status" value="1"/>
</dbReference>
<feature type="binding site" evidence="8">
    <location>
        <position position="127"/>
    </location>
    <ligand>
        <name>Zn(2+)</name>
        <dbReference type="ChEBI" id="CHEBI:29105"/>
    </ligand>
</feature>
<protein>
    <submittedName>
        <fullName evidence="10">N-acetylglucosamine-6-phosphate deacetylase</fullName>
    </submittedName>
</protein>
<evidence type="ECO:0000256" key="2">
    <source>
        <dbReference type="ARBA" id="ARBA00022723"/>
    </source>
</evidence>
<evidence type="ECO:0000256" key="1">
    <source>
        <dbReference type="ARBA" id="ARBA00010716"/>
    </source>
</evidence>
<evidence type="ECO:0000259" key="9">
    <source>
        <dbReference type="Pfam" id="PF01979"/>
    </source>
</evidence>
<dbReference type="PANTHER" id="PTHR11113">
    <property type="entry name" value="N-ACETYLGLUCOSAMINE-6-PHOSPHATE DEACETYLASE"/>
    <property type="match status" value="1"/>
</dbReference>